<gene>
    <name evidence="1" type="ORF">OJ962_31505</name>
</gene>
<evidence type="ECO:0000313" key="2">
    <source>
        <dbReference type="Proteomes" id="UP001147700"/>
    </source>
</evidence>
<sequence>MIGGIAAAPAQAERVATEFTASAGTYTSIGQDIAFPRAGSGFRWRVANSLRVNGQRSPYRWYVDLGIGPDGQRTLDFELRVSEGEGAAPTVAATPAAGRCSTGLGGEGGSDPTAYCVVPFPSAIGGKTLRVVVRSLTPTSTTGSTWQAYAEIKGGARYELGSLRMPAAGAGTVDTTVSNFTEDWNVYGTCPAARVEAVYRPPTFRRADGTATAGALNALRGKTCAASQVGPFMDGAYHRLGN</sequence>
<dbReference type="EMBL" id="JAPCID010000073">
    <property type="protein sequence ID" value="MDA0142054.1"/>
    <property type="molecule type" value="Genomic_DNA"/>
</dbReference>
<dbReference type="RefSeq" id="WP_202953879.1">
    <property type="nucleotide sequence ID" value="NZ_JAPCID010000073.1"/>
</dbReference>
<dbReference type="Proteomes" id="UP001147700">
    <property type="component" value="Unassembled WGS sequence"/>
</dbReference>
<comment type="caution">
    <text evidence="1">The sequence shown here is derived from an EMBL/GenBank/DDBJ whole genome shotgun (WGS) entry which is preliminary data.</text>
</comment>
<keyword evidence="2" id="KW-1185">Reference proteome</keyword>
<accession>A0ABT4RU04</accession>
<protein>
    <submittedName>
        <fullName evidence="1">Uncharacterized protein</fullName>
    </submittedName>
</protein>
<name>A0ABT4RU04_9ACTN</name>
<reference evidence="1" key="1">
    <citation type="submission" date="2022-10" db="EMBL/GenBank/DDBJ databases">
        <title>The WGS of Solirubrobacter sp. CPCC 204708.</title>
        <authorList>
            <person name="Jiang Z."/>
        </authorList>
    </citation>
    <scope>NUCLEOTIDE SEQUENCE</scope>
    <source>
        <strain evidence="1">CPCC 204708</strain>
    </source>
</reference>
<evidence type="ECO:0000313" key="1">
    <source>
        <dbReference type="EMBL" id="MDA0142054.1"/>
    </source>
</evidence>
<proteinExistence type="predicted"/>
<organism evidence="1 2">
    <name type="scientific">Solirubrobacter deserti</name>
    <dbReference type="NCBI Taxonomy" id="2282478"/>
    <lineage>
        <taxon>Bacteria</taxon>
        <taxon>Bacillati</taxon>
        <taxon>Actinomycetota</taxon>
        <taxon>Thermoleophilia</taxon>
        <taxon>Solirubrobacterales</taxon>
        <taxon>Solirubrobacteraceae</taxon>
        <taxon>Solirubrobacter</taxon>
    </lineage>
</organism>